<dbReference type="Gene3D" id="2.10.25.10">
    <property type="entry name" value="Laminin"/>
    <property type="match status" value="1"/>
</dbReference>
<evidence type="ECO:0000313" key="10">
    <source>
        <dbReference type="Proteomes" id="UP000887568"/>
    </source>
</evidence>
<dbReference type="AlphaFoldDB" id="A0A914B754"/>
<dbReference type="CDD" id="cd00054">
    <property type="entry name" value="EGF_CA"/>
    <property type="match status" value="1"/>
</dbReference>
<protein>
    <submittedName>
        <fullName evidence="9">Uncharacterized protein</fullName>
    </submittedName>
</protein>
<evidence type="ECO:0000256" key="5">
    <source>
        <dbReference type="SAM" id="Phobius"/>
    </source>
</evidence>
<dbReference type="GeneID" id="119740417"/>
<dbReference type="PROSITE" id="PS00022">
    <property type="entry name" value="EGF_1"/>
    <property type="match status" value="1"/>
</dbReference>
<name>A0A914B754_PATMI</name>
<feature type="domain" description="CUB" evidence="7">
    <location>
        <begin position="29"/>
        <end position="139"/>
    </location>
</feature>
<dbReference type="SUPFAM" id="SSF49854">
    <property type="entry name" value="Spermadhesin, CUB domain"/>
    <property type="match status" value="2"/>
</dbReference>
<dbReference type="FunFam" id="2.60.120.290:FF:000056">
    <property type="entry name" value="C-type LECtin"/>
    <property type="match status" value="1"/>
</dbReference>
<dbReference type="InterPro" id="IPR035914">
    <property type="entry name" value="Sperma_CUB_dom_sf"/>
</dbReference>
<dbReference type="PROSITE" id="PS01180">
    <property type="entry name" value="CUB"/>
    <property type="match status" value="2"/>
</dbReference>
<dbReference type="EnsemblMetazoa" id="XM_038215717.1">
    <property type="protein sequence ID" value="XP_038071645.1"/>
    <property type="gene ID" value="LOC119740417"/>
</dbReference>
<dbReference type="OrthoDB" id="5804959at2759"/>
<dbReference type="Pfam" id="PF00008">
    <property type="entry name" value="EGF"/>
    <property type="match status" value="1"/>
</dbReference>
<dbReference type="Proteomes" id="UP000887568">
    <property type="component" value="Unplaced"/>
</dbReference>
<evidence type="ECO:0000256" key="4">
    <source>
        <dbReference type="SAM" id="MobiDB-lite"/>
    </source>
</evidence>
<dbReference type="Gene3D" id="2.60.120.290">
    <property type="entry name" value="Spermadhesin, CUB domain"/>
    <property type="match status" value="2"/>
</dbReference>
<feature type="chain" id="PRO_5036720419" evidence="6">
    <location>
        <begin position="25"/>
        <end position="455"/>
    </location>
</feature>
<feature type="domain" description="CUB" evidence="7">
    <location>
        <begin position="175"/>
        <end position="289"/>
    </location>
</feature>
<feature type="transmembrane region" description="Helical" evidence="5">
    <location>
        <begin position="386"/>
        <end position="407"/>
    </location>
</feature>
<keyword evidence="5" id="KW-0812">Transmembrane</keyword>
<keyword evidence="1" id="KW-0677">Repeat</keyword>
<dbReference type="Pfam" id="PF00431">
    <property type="entry name" value="CUB"/>
    <property type="match status" value="2"/>
</dbReference>
<dbReference type="PROSITE" id="PS01186">
    <property type="entry name" value="EGF_2"/>
    <property type="match status" value="1"/>
</dbReference>
<evidence type="ECO:0000313" key="9">
    <source>
        <dbReference type="EnsemblMetazoa" id="XP_038071645.1"/>
    </source>
</evidence>
<dbReference type="OMA" id="CGDQAPQ"/>
<dbReference type="PANTHER" id="PTHR24251">
    <property type="entry name" value="OVOCHYMASE-RELATED"/>
    <property type="match status" value="1"/>
</dbReference>
<accession>A0A914B754</accession>
<dbReference type="SMART" id="SM00181">
    <property type="entry name" value="EGF"/>
    <property type="match status" value="1"/>
</dbReference>
<comment type="caution">
    <text evidence="3">Lacks conserved residue(s) required for the propagation of feature annotation.</text>
</comment>
<feature type="disulfide bond" evidence="3">
    <location>
        <begin position="166"/>
        <end position="175"/>
    </location>
</feature>
<evidence type="ECO:0000256" key="6">
    <source>
        <dbReference type="SAM" id="SignalP"/>
    </source>
</evidence>
<evidence type="ECO:0000256" key="1">
    <source>
        <dbReference type="ARBA" id="ARBA00022737"/>
    </source>
</evidence>
<proteinExistence type="predicted"/>
<dbReference type="InterPro" id="IPR000859">
    <property type="entry name" value="CUB_dom"/>
</dbReference>
<keyword evidence="6" id="KW-0732">Signal</keyword>
<evidence type="ECO:0000259" key="7">
    <source>
        <dbReference type="PROSITE" id="PS01180"/>
    </source>
</evidence>
<sequence>MLRFPSKAFGVLTGLLLLPSLIMAQTEPNHINLAANGTDFISSPSYPGSYQNNLDIQWIIQTVQDFRILLSFYAFITERNDHLSAGDGIDSANSSTRLLLWSGNSVPPDTRSTGNAMWIRFTSDGFGTRSGFSLSAQSVGSSCVLNSCLNSGTCQPMGWSGFTCECLNGFIGTRCEIKLNNLAANQSINITSPSYPSNYQSNLDIQWVIQTAEDFRIVLSFHAFNTEIDFDYLEVGNGRDSTDSSTRVFRWSGSSLPPDTLSTGNAMWLRFISDSSSRYKGFSLSARSIVSLATVTTPTATTTTPATKTTNPAATTTSPAATTTIPATTTTNPAVTTTTPAATTTTPATTTTNPAVTTTTLSAASTVTIPTLAATTKAIDTLVGKVAGGAAAGGVLLVVILLLIFLIRRCRKSNSQRTVRAPDIPSALTDTHIYAVPEAVYDINIGGADAAVYAN</sequence>
<keyword evidence="5" id="KW-1133">Transmembrane helix</keyword>
<dbReference type="RefSeq" id="XP_038071645.1">
    <property type="nucleotide sequence ID" value="XM_038215717.1"/>
</dbReference>
<feature type="region of interest" description="Disordered" evidence="4">
    <location>
        <begin position="299"/>
        <end position="353"/>
    </location>
</feature>
<evidence type="ECO:0000256" key="2">
    <source>
        <dbReference type="ARBA" id="ARBA00023157"/>
    </source>
</evidence>
<dbReference type="InterPro" id="IPR000742">
    <property type="entry name" value="EGF"/>
</dbReference>
<keyword evidence="10" id="KW-1185">Reference proteome</keyword>
<dbReference type="CDD" id="cd00041">
    <property type="entry name" value="CUB"/>
    <property type="match status" value="2"/>
</dbReference>
<dbReference type="PANTHER" id="PTHR24251:SF30">
    <property type="entry name" value="MEMBRANE FRIZZLED-RELATED PROTEIN"/>
    <property type="match status" value="1"/>
</dbReference>
<dbReference type="PROSITE" id="PS50026">
    <property type="entry name" value="EGF_3"/>
    <property type="match status" value="1"/>
</dbReference>
<feature type="domain" description="EGF-like" evidence="8">
    <location>
        <begin position="139"/>
        <end position="176"/>
    </location>
</feature>
<dbReference type="SMART" id="SM00042">
    <property type="entry name" value="CUB"/>
    <property type="match status" value="2"/>
</dbReference>
<organism evidence="9 10">
    <name type="scientific">Patiria miniata</name>
    <name type="common">Bat star</name>
    <name type="synonym">Asterina miniata</name>
    <dbReference type="NCBI Taxonomy" id="46514"/>
    <lineage>
        <taxon>Eukaryota</taxon>
        <taxon>Metazoa</taxon>
        <taxon>Echinodermata</taxon>
        <taxon>Eleutherozoa</taxon>
        <taxon>Asterozoa</taxon>
        <taxon>Asteroidea</taxon>
        <taxon>Valvatacea</taxon>
        <taxon>Valvatida</taxon>
        <taxon>Asterinidae</taxon>
        <taxon>Patiria</taxon>
    </lineage>
</organism>
<dbReference type="SUPFAM" id="SSF57196">
    <property type="entry name" value="EGF/Laminin"/>
    <property type="match status" value="1"/>
</dbReference>
<keyword evidence="2 3" id="KW-1015">Disulfide bond</keyword>
<reference evidence="9" key="1">
    <citation type="submission" date="2022-11" db="UniProtKB">
        <authorList>
            <consortium name="EnsemblMetazoa"/>
        </authorList>
    </citation>
    <scope>IDENTIFICATION</scope>
</reference>
<keyword evidence="5" id="KW-0472">Membrane</keyword>
<evidence type="ECO:0000259" key="8">
    <source>
        <dbReference type="PROSITE" id="PS50026"/>
    </source>
</evidence>
<keyword evidence="3" id="KW-0245">EGF-like domain</keyword>
<evidence type="ECO:0000256" key="3">
    <source>
        <dbReference type="PROSITE-ProRule" id="PRU00076"/>
    </source>
</evidence>
<feature type="signal peptide" evidence="6">
    <location>
        <begin position="1"/>
        <end position="24"/>
    </location>
</feature>